<keyword evidence="4" id="KW-1185">Reference proteome</keyword>
<name>A0A179FAG5_METCM</name>
<dbReference type="CDD" id="cd09122">
    <property type="entry name" value="PLDc_Tdp1_1"/>
    <property type="match status" value="1"/>
</dbReference>
<comment type="caution">
    <text evidence="3">The sequence shown here is derived from an EMBL/GenBank/DDBJ whole genome shotgun (WGS) entry which is preliminary data.</text>
</comment>
<dbReference type="Proteomes" id="UP000078397">
    <property type="component" value="Unassembled WGS sequence"/>
</dbReference>
<reference evidence="3 4" key="1">
    <citation type="journal article" date="2016" name="PLoS Pathog.">
        <title>Biosynthesis of antibiotic leucinostatins in bio-control fungus Purpureocillium lilacinum and their inhibition on phytophthora revealed by genome mining.</title>
        <authorList>
            <person name="Wang G."/>
            <person name="Liu Z."/>
            <person name="Lin R."/>
            <person name="Li E."/>
            <person name="Mao Z."/>
            <person name="Ling J."/>
            <person name="Yang Y."/>
            <person name="Yin W.B."/>
            <person name="Xie B."/>
        </authorList>
    </citation>
    <scope>NUCLEOTIDE SEQUENCE [LARGE SCALE GENOMIC DNA]</scope>
    <source>
        <strain evidence="3">170</strain>
    </source>
</reference>
<dbReference type="PANTHER" id="PTHR12415">
    <property type="entry name" value="TYROSYL-DNA PHOSPHODIESTERASE 1"/>
    <property type="match status" value="1"/>
</dbReference>
<organism evidence="3 4">
    <name type="scientific">Pochonia chlamydosporia 170</name>
    <dbReference type="NCBI Taxonomy" id="1380566"/>
    <lineage>
        <taxon>Eukaryota</taxon>
        <taxon>Fungi</taxon>
        <taxon>Dikarya</taxon>
        <taxon>Ascomycota</taxon>
        <taxon>Pezizomycotina</taxon>
        <taxon>Sordariomycetes</taxon>
        <taxon>Hypocreomycetidae</taxon>
        <taxon>Hypocreales</taxon>
        <taxon>Clavicipitaceae</taxon>
        <taxon>Pochonia</taxon>
    </lineage>
</organism>
<dbReference type="Pfam" id="PF06087">
    <property type="entry name" value="Tyr-DNA_phospho"/>
    <property type="match status" value="1"/>
</dbReference>
<dbReference type="OrthoDB" id="47785at2759"/>
<dbReference type="Gene3D" id="3.30.870.10">
    <property type="entry name" value="Endonuclease Chain A"/>
    <property type="match status" value="1"/>
</dbReference>
<dbReference type="GO" id="GO:0017005">
    <property type="term" value="F:3'-tyrosyl-DNA phosphodiesterase activity"/>
    <property type="evidence" value="ECO:0007669"/>
    <property type="project" value="TreeGrafter"/>
</dbReference>
<sequence>MCQHEDSDEEQLRYAIALSLQDEMVREDGPILQHSGIPQTNSPSFCLSSLDRKKMEEERLARASSKRPWSVSADDDIVEIPAPKRRLPTEIVHMADKATVPFPRGVVKRTWVRGYERSVDDIKIEEVLQKDKLLLALFSSFQWDEPWLLSKVDILRTKVLLAAFAPNESQKEEMRKNAPKNIKFCFPPMYGPGSMHSKLQILKFPNYLRIVIPSGNLVPHDWGETGVMENMVFLIDLPLIDVKQNPPLASRFLTHLRYYLQAMGVESGMIDSLSKYDFSGTEDVGFVYSIPGSHRGDSFFRVGYSGLGATISALGLDTPGPLEIDIAVGEHYAPRDTTERKDKNQSKLDPAEATGLIFPNSSIVFEFISRVMRPSQEVVAEKMQVDFSSTR</sequence>
<feature type="active site" description="Nucleophile" evidence="1">
    <location>
        <position position="196"/>
    </location>
</feature>
<dbReference type="KEGG" id="pchm:VFPPC_14154"/>
<feature type="binding site" evidence="2">
    <location>
        <position position="198"/>
    </location>
    <ligand>
        <name>substrate</name>
    </ligand>
</feature>
<dbReference type="GO" id="GO:0003690">
    <property type="term" value="F:double-stranded DNA binding"/>
    <property type="evidence" value="ECO:0007669"/>
    <property type="project" value="TreeGrafter"/>
</dbReference>
<dbReference type="GO" id="GO:0005634">
    <property type="term" value="C:nucleus"/>
    <property type="evidence" value="ECO:0007669"/>
    <property type="project" value="InterPro"/>
</dbReference>
<dbReference type="STRING" id="1380566.A0A179FAG5"/>
<dbReference type="InterPro" id="IPR010347">
    <property type="entry name" value="Tdp1"/>
</dbReference>
<gene>
    <name evidence="3" type="ORF">VFPPC_14154</name>
</gene>
<evidence type="ECO:0000256" key="2">
    <source>
        <dbReference type="PIRSR" id="PIRSR610347-2"/>
    </source>
</evidence>
<evidence type="ECO:0000256" key="1">
    <source>
        <dbReference type="PIRSR" id="PIRSR610347-1"/>
    </source>
</evidence>
<dbReference type="InterPro" id="IPR003903">
    <property type="entry name" value="UIM_dom"/>
</dbReference>
<accession>A0A179FAG5</accession>
<dbReference type="PROSITE" id="PS50330">
    <property type="entry name" value="UIM"/>
    <property type="match status" value="1"/>
</dbReference>
<dbReference type="SUPFAM" id="SSF56024">
    <property type="entry name" value="Phospholipase D/nuclease"/>
    <property type="match status" value="1"/>
</dbReference>
<proteinExistence type="predicted"/>
<dbReference type="PANTHER" id="PTHR12415:SF4">
    <property type="entry name" value="TYROSYL-DNA PHOSPHODIESTERASE DOMAIN-CONTAINING PROTEIN"/>
    <property type="match status" value="1"/>
</dbReference>
<dbReference type="RefSeq" id="XP_018139985.1">
    <property type="nucleotide sequence ID" value="XM_018291924.1"/>
</dbReference>
<protein>
    <submittedName>
        <fullName evidence="3">Ubiquitin interaction domain-containing protein</fullName>
    </submittedName>
</protein>
<dbReference type="GeneID" id="28855918"/>
<dbReference type="AlphaFoldDB" id="A0A179FAG5"/>
<evidence type="ECO:0000313" key="4">
    <source>
        <dbReference type="Proteomes" id="UP000078397"/>
    </source>
</evidence>
<dbReference type="EMBL" id="LSBJ02000007">
    <property type="protein sequence ID" value="OAQ62281.1"/>
    <property type="molecule type" value="Genomic_DNA"/>
</dbReference>
<dbReference type="GO" id="GO:0006281">
    <property type="term" value="P:DNA repair"/>
    <property type="evidence" value="ECO:0007669"/>
    <property type="project" value="InterPro"/>
</dbReference>
<dbReference type="GO" id="GO:0003697">
    <property type="term" value="F:single-stranded DNA binding"/>
    <property type="evidence" value="ECO:0007669"/>
    <property type="project" value="TreeGrafter"/>
</dbReference>
<evidence type="ECO:0000313" key="3">
    <source>
        <dbReference type="EMBL" id="OAQ62281.1"/>
    </source>
</evidence>